<evidence type="ECO:0000313" key="2">
    <source>
        <dbReference type="Proteomes" id="UP000533598"/>
    </source>
</evidence>
<name>A0A7W7C7N5_9PSEU</name>
<evidence type="ECO:0008006" key="3">
    <source>
        <dbReference type="Google" id="ProtNLM"/>
    </source>
</evidence>
<dbReference type="EMBL" id="JACHMH010000001">
    <property type="protein sequence ID" value="MBB4675977.1"/>
    <property type="molecule type" value="Genomic_DNA"/>
</dbReference>
<accession>A0A7W7C7N5</accession>
<protein>
    <recommendedName>
        <fullName evidence="3">PE family protein</fullName>
    </recommendedName>
</protein>
<organism evidence="1 2">
    <name type="scientific">Crossiella cryophila</name>
    <dbReference type="NCBI Taxonomy" id="43355"/>
    <lineage>
        <taxon>Bacteria</taxon>
        <taxon>Bacillati</taxon>
        <taxon>Actinomycetota</taxon>
        <taxon>Actinomycetes</taxon>
        <taxon>Pseudonocardiales</taxon>
        <taxon>Pseudonocardiaceae</taxon>
        <taxon>Crossiella</taxon>
    </lineage>
</organism>
<sequence>MFTTAAPVPLAPGRLLVDAEEIEATRAAFVEAINELAPLLRQAQHSLVSWPAASDEVSRDAAGEQTRRGVQSEDSALAVLTVYLAELFHAVEQLDAAAAQYRAAEDTATANLRV</sequence>
<dbReference type="Proteomes" id="UP000533598">
    <property type="component" value="Unassembled WGS sequence"/>
</dbReference>
<gene>
    <name evidence="1" type="ORF">HNR67_002095</name>
</gene>
<dbReference type="AlphaFoldDB" id="A0A7W7C7N5"/>
<keyword evidence="2" id="KW-1185">Reference proteome</keyword>
<dbReference type="RefSeq" id="WP_185001863.1">
    <property type="nucleotide sequence ID" value="NZ_BAAAUI010000021.1"/>
</dbReference>
<proteinExistence type="predicted"/>
<comment type="caution">
    <text evidence="1">The sequence shown here is derived from an EMBL/GenBank/DDBJ whole genome shotgun (WGS) entry which is preliminary data.</text>
</comment>
<evidence type="ECO:0000313" key="1">
    <source>
        <dbReference type="EMBL" id="MBB4675977.1"/>
    </source>
</evidence>
<reference evidence="1 2" key="1">
    <citation type="submission" date="2020-08" db="EMBL/GenBank/DDBJ databases">
        <title>Sequencing the genomes of 1000 actinobacteria strains.</title>
        <authorList>
            <person name="Klenk H.-P."/>
        </authorList>
    </citation>
    <scope>NUCLEOTIDE SEQUENCE [LARGE SCALE GENOMIC DNA]</scope>
    <source>
        <strain evidence="1 2">DSM 44230</strain>
    </source>
</reference>